<gene>
    <name evidence="2" type="ORF">E0H73_38675</name>
</gene>
<feature type="chain" id="PRO_5038908315" description="Peptidase inhibitor family I36 protein" evidence="1">
    <location>
        <begin position="33"/>
        <end position="199"/>
    </location>
</feature>
<evidence type="ECO:0000313" key="3">
    <source>
        <dbReference type="Proteomes" id="UP000291144"/>
    </source>
</evidence>
<organism evidence="2 3">
    <name type="scientific">Kribbella pittospori</name>
    <dbReference type="NCBI Taxonomy" id="722689"/>
    <lineage>
        <taxon>Bacteria</taxon>
        <taxon>Bacillati</taxon>
        <taxon>Actinomycetota</taxon>
        <taxon>Actinomycetes</taxon>
        <taxon>Propionibacteriales</taxon>
        <taxon>Kribbellaceae</taxon>
        <taxon>Kribbella</taxon>
    </lineage>
</organism>
<evidence type="ECO:0000256" key="1">
    <source>
        <dbReference type="SAM" id="SignalP"/>
    </source>
</evidence>
<keyword evidence="3" id="KW-1185">Reference proteome</keyword>
<name>A0A4V2M989_9ACTN</name>
<dbReference type="Proteomes" id="UP000291144">
    <property type="component" value="Unassembled WGS sequence"/>
</dbReference>
<dbReference type="EMBL" id="SJKB01000019">
    <property type="protein sequence ID" value="TCC54382.1"/>
    <property type="molecule type" value="Genomic_DNA"/>
</dbReference>
<reference evidence="2 3" key="1">
    <citation type="submission" date="2019-02" db="EMBL/GenBank/DDBJ databases">
        <title>Kribbella capetownensis sp. nov. and Kribbella speibonae sp. nov., isolated from soil.</title>
        <authorList>
            <person name="Curtis S.M."/>
            <person name="Norton I."/>
            <person name="Everest G.J."/>
            <person name="Meyers P.R."/>
        </authorList>
    </citation>
    <scope>NUCLEOTIDE SEQUENCE [LARGE SCALE GENOMIC DNA]</scope>
    <source>
        <strain evidence="2 3">NRRL B-24813</strain>
    </source>
</reference>
<dbReference type="RefSeq" id="WP_131365091.1">
    <property type="nucleotide sequence ID" value="NZ_SJKB01000019.1"/>
</dbReference>
<evidence type="ECO:0008006" key="4">
    <source>
        <dbReference type="Google" id="ProtNLM"/>
    </source>
</evidence>
<dbReference type="AlphaFoldDB" id="A0A4V2M989"/>
<accession>A0A4V2M989</accession>
<keyword evidence="1" id="KW-0732">Signal</keyword>
<feature type="signal peptide" evidence="1">
    <location>
        <begin position="1"/>
        <end position="32"/>
    </location>
</feature>
<comment type="caution">
    <text evidence="2">The sequence shown here is derived from an EMBL/GenBank/DDBJ whole genome shotgun (WGS) entry which is preliminary data.</text>
</comment>
<proteinExistence type="predicted"/>
<dbReference type="OrthoDB" id="3541237at2"/>
<sequence>MRLSFSTRRFGVAVAVLAAGLAFGTTTSSASAGPDGGQSAAAATALASTLRAQTEANHLSSQEARSLQGQVDQVVARTGGTQVAINRVVWDGGDTLIPLPGEAVARELGATTLAGDVYGCHYYQFCTYQTQSFTGMVDRMSSCTWHYTPSWFASYVNNQTPGLRAKFYDHGKHYLAQTMEAPFHGTTSFGGDTYWIVPC</sequence>
<evidence type="ECO:0000313" key="2">
    <source>
        <dbReference type="EMBL" id="TCC54382.1"/>
    </source>
</evidence>
<protein>
    <recommendedName>
        <fullName evidence="4">Peptidase inhibitor family I36 protein</fullName>
    </recommendedName>
</protein>